<evidence type="ECO:0000313" key="1">
    <source>
        <dbReference type="EMBL" id="KFB44558.1"/>
    </source>
</evidence>
<dbReference type="Proteomes" id="UP000030765">
    <property type="component" value="Unassembled WGS sequence"/>
</dbReference>
<reference evidence="1 3" key="1">
    <citation type="journal article" date="2014" name="BMC Genomics">
        <title>Genome sequence of Anopheles sinensis provides insight into genetics basis of mosquito competence for malaria parasites.</title>
        <authorList>
            <person name="Zhou D."/>
            <person name="Zhang D."/>
            <person name="Ding G."/>
            <person name="Shi L."/>
            <person name="Hou Q."/>
            <person name="Ye Y."/>
            <person name="Xu Y."/>
            <person name="Zhou H."/>
            <person name="Xiong C."/>
            <person name="Li S."/>
            <person name="Yu J."/>
            <person name="Hong S."/>
            <person name="Yu X."/>
            <person name="Zou P."/>
            <person name="Chen C."/>
            <person name="Chang X."/>
            <person name="Wang W."/>
            <person name="Lv Y."/>
            <person name="Sun Y."/>
            <person name="Ma L."/>
            <person name="Shen B."/>
            <person name="Zhu C."/>
        </authorList>
    </citation>
    <scope>NUCLEOTIDE SEQUENCE [LARGE SCALE GENOMIC DNA]</scope>
</reference>
<organism evidence="1">
    <name type="scientific">Anopheles sinensis</name>
    <name type="common">Mosquito</name>
    <dbReference type="NCBI Taxonomy" id="74873"/>
    <lineage>
        <taxon>Eukaryota</taxon>
        <taxon>Metazoa</taxon>
        <taxon>Ecdysozoa</taxon>
        <taxon>Arthropoda</taxon>
        <taxon>Hexapoda</taxon>
        <taxon>Insecta</taxon>
        <taxon>Pterygota</taxon>
        <taxon>Neoptera</taxon>
        <taxon>Endopterygota</taxon>
        <taxon>Diptera</taxon>
        <taxon>Nematocera</taxon>
        <taxon>Culicoidea</taxon>
        <taxon>Culicidae</taxon>
        <taxon>Anophelinae</taxon>
        <taxon>Anopheles</taxon>
    </lineage>
</organism>
<accession>A0A084W2W4</accession>
<dbReference type="EnsemblMetazoa" id="ASIC012438-RA">
    <property type="protein sequence ID" value="ASIC012438-PA"/>
    <property type="gene ID" value="ASIC012438"/>
</dbReference>
<sequence length="61" mass="7189">MREQWKHKNAILFMEQQAVLVIILLPTLLIQKISMSCCSTLKRAQMMKSIQAMYIMTMKRS</sequence>
<reference evidence="2" key="2">
    <citation type="submission" date="2020-05" db="UniProtKB">
        <authorList>
            <consortium name="EnsemblMetazoa"/>
        </authorList>
    </citation>
    <scope>IDENTIFICATION</scope>
</reference>
<dbReference type="EMBL" id="ATLV01019712">
    <property type="status" value="NOT_ANNOTATED_CDS"/>
    <property type="molecule type" value="Genomic_DNA"/>
</dbReference>
<protein>
    <submittedName>
        <fullName evidence="1 2">Binding--dependent transport system inner membrane component family protein</fullName>
    </submittedName>
</protein>
<dbReference type="VEuPathDB" id="VectorBase:ASIC012438"/>
<dbReference type="AlphaFoldDB" id="A0A084W2W4"/>
<gene>
    <name evidence="1" type="ORF">ZHAS_00012438</name>
</gene>
<dbReference type="EMBL" id="KE525278">
    <property type="protein sequence ID" value="KFB44558.1"/>
    <property type="molecule type" value="Genomic_DNA"/>
</dbReference>
<evidence type="ECO:0000313" key="3">
    <source>
        <dbReference type="Proteomes" id="UP000030765"/>
    </source>
</evidence>
<evidence type="ECO:0000313" key="2">
    <source>
        <dbReference type="EnsemblMetazoa" id="ASIC012438-PA"/>
    </source>
</evidence>
<keyword evidence="3" id="KW-1185">Reference proteome</keyword>
<name>A0A084W2W4_ANOSI</name>
<proteinExistence type="predicted"/>